<name>A0A8J5GQK7_ZINOF</name>
<evidence type="ECO:0000313" key="3">
    <source>
        <dbReference type="Proteomes" id="UP000734854"/>
    </source>
</evidence>
<comment type="caution">
    <text evidence="2">The sequence shown here is derived from an EMBL/GenBank/DDBJ whole genome shotgun (WGS) entry which is preliminary data.</text>
</comment>
<feature type="transmembrane region" description="Helical" evidence="1">
    <location>
        <begin position="141"/>
        <end position="158"/>
    </location>
</feature>
<evidence type="ECO:0000313" key="2">
    <source>
        <dbReference type="EMBL" id="KAG6512088.1"/>
    </source>
</evidence>
<organism evidence="2 3">
    <name type="scientific">Zingiber officinale</name>
    <name type="common">Ginger</name>
    <name type="synonym">Amomum zingiber</name>
    <dbReference type="NCBI Taxonomy" id="94328"/>
    <lineage>
        <taxon>Eukaryota</taxon>
        <taxon>Viridiplantae</taxon>
        <taxon>Streptophyta</taxon>
        <taxon>Embryophyta</taxon>
        <taxon>Tracheophyta</taxon>
        <taxon>Spermatophyta</taxon>
        <taxon>Magnoliopsida</taxon>
        <taxon>Liliopsida</taxon>
        <taxon>Zingiberales</taxon>
        <taxon>Zingiberaceae</taxon>
        <taxon>Zingiber</taxon>
    </lineage>
</organism>
<keyword evidence="1" id="KW-0812">Transmembrane</keyword>
<dbReference type="AlphaFoldDB" id="A0A8J5GQK7"/>
<keyword evidence="1" id="KW-1133">Transmembrane helix</keyword>
<reference evidence="2 3" key="1">
    <citation type="submission" date="2020-08" db="EMBL/GenBank/DDBJ databases">
        <title>Plant Genome Project.</title>
        <authorList>
            <person name="Zhang R.-G."/>
        </authorList>
    </citation>
    <scope>NUCLEOTIDE SEQUENCE [LARGE SCALE GENOMIC DNA]</scope>
    <source>
        <tissue evidence="2">Rhizome</tissue>
    </source>
</reference>
<dbReference type="EMBL" id="JACMSC010000008">
    <property type="protein sequence ID" value="KAG6512088.1"/>
    <property type="molecule type" value="Genomic_DNA"/>
</dbReference>
<dbReference type="Proteomes" id="UP000734854">
    <property type="component" value="Unassembled WGS sequence"/>
</dbReference>
<dbReference type="PANTHER" id="PTHR37754">
    <property type="entry name" value="CALCIUM ION-BINDING PROTEIN"/>
    <property type="match status" value="1"/>
</dbReference>
<proteinExistence type="predicted"/>
<accession>A0A8J5GQK7</accession>
<keyword evidence="3" id="KW-1185">Reference proteome</keyword>
<sequence length="171" mass="19033">MGLPLSVLGKLGLPSVDSLTTDKVYENFFIDVKDYPGFHNSFIKMFSDINTIMPGKHYILKATTKEMEELYKDWKEKAPTDEEKKKLVVDFLNLHVEEYKANSTAMIATGLVAPGAAVVLKKSGQKVPQLKMLRLDLVPNAVFVPTVTLLSLIGVRMFNLSKAPAKFTNKA</sequence>
<dbReference type="PANTHER" id="PTHR37754:SF1">
    <property type="entry name" value="CALCIUM ION-BINDING PROTEIN"/>
    <property type="match status" value="1"/>
</dbReference>
<evidence type="ECO:0000256" key="1">
    <source>
        <dbReference type="SAM" id="Phobius"/>
    </source>
</evidence>
<gene>
    <name evidence="2" type="ORF">ZIOFF_030182</name>
</gene>
<protein>
    <submittedName>
        <fullName evidence="2">Uncharacterized protein</fullName>
    </submittedName>
</protein>
<keyword evidence="1" id="KW-0472">Membrane</keyword>